<feature type="compositionally biased region" description="Low complexity" evidence="1">
    <location>
        <begin position="181"/>
        <end position="203"/>
    </location>
</feature>
<evidence type="ECO:0000313" key="4">
    <source>
        <dbReference type="EMBL" id="MEJ4098875.1"/>
    </source>
</evidence>
<feature type="compositionally biased region" description="Low complexity" evidence="1">
    <location>
        <begin position="23"/>
        <end position="34"/>
    </location>
</feature>
<gene>
    <name evidence="4" type="ORF">V5S96_00625</name>
</gene>
<feature type="region of interest" description="Disordered" evidence="1">
    <location>
        <begin position="78"/>
        <end position="239"/>
    </location>
</feature>
<sequence length="300" mass="30162">MNKDQDGYDEYGNYEEYEDAYPDEAYAAGAAGEAEPVDGPEESGDGNGIPLRGLAMVLVAVAILLAIWGIWSLVGGGEDADKEGDAAASTQASAPATQASAPNSQLGQQGQPGQQPAVTGAPQQAPSEQNPAAGAPEANRPAAPTGAAEAQDPNAAPGVQGDPRSGQARGEEGANAERGAEANGANGANGANNAAPGGQAPAGRVNVLNNSTVQDLAANTSRQLEGQGNQIGEVGNLPEEQYKVNETTVFYQPGSEERARKLAEQLGGVARPYDPNLPATTAGQGDLTVVLAGAVAAPTR</sequence>
<evidence type="ECO:0000256" key="1">
    <source>
        <dbReference type="SAM" id="MobiDB-lite"/>
    </source>
</evidence>
<feature type="transmembrane region" description="Helical" evidence="2">
    <location>
        <begin position="53"/>
        <end position="74"/>
    </location>
</feature>
<name>A0ABU8NVH6_9CORY</name>
<organism evidence="4 5">
    <name type="scientific">Corynebacterium mastitidis</name>
    <dbReference type="NCBI Taxonomy" id="161890"/>
    <lineage>
        <taxon>Bacteria</taxon>
        <taxon>Bacillati</taxon>
        <taxon>Actinomycetota</taxon>
        <taxon>Actinomycetes</taxon>
        <taxon>Mycobacteriales</taxon>
        <taxon>Corynebacteriaceae</taxon>
        <taxon>Corynebacterium</taxon>
    </lineage>
</organism>
<feature type="compositionally biased region" description="Low complexity" evidence="1">
    <location>
        <begin position="86"/>
        <end position="144"/>
    </location>
</feature>
<evidence type="ECO:0000313" key="5">
    <source>
        <dbReference type="Proteomes" id="UP001359781"/>
    </source>
</evidence>
<protein>
    <submittedName>
        <fullName evidence="4">LytR C-terminal domain-containing protein</fullName>
    </submittedName>
</protein>
<comment type="caution">
    <text evidence="4">The sequence shown here is derived from an EMBL/GenBank/DDBJ whole genome shotgun (WGS) entry which is preliminary data.</text>
</comment>
<reference evidence="4 5" key="1">
    <citation type="submission" date="2024-02" db="EMBL/GenBank/DDBJ databases">
        <title>Whole genome sequencing and characterization of Corynebacterium isolated from the ocular surface of dry eye disease sufferers.</title>
        <authorList>
            <person name="Naqvi M."/>
        </authorList>
    </citation>
    <scope>NUCLEOTIDE SEQUENCE [LARGE SCALE GENOMIC DNA]</scope>
    <source>
        <strain evidence="4 5">PCRF</strain>
    </source>
</reference>
<dbReference type="Gene3D" id="3.30.70.2390">
    <property type="match status" value="1"/>
</dbReference>
<evidence type="ECO:0000259" key="3">
    <source>
        <dbReference type="Pfam" id="PF13399"/>
    </source>
</evidence>
<accession>A0ABU8NVH6</accession>
<dbReference type="RefSeq" id="WP_337889488.1">
    <property type="nucleotide sequence ID" value="NZ_JBAHVI010000002.1"/>
</dbReference>
<dbReference type="EMBL" id="JBAHVJ010000001">
    <property type="protein sequence ID" value="MEJ4098875.1"/>
    <property type="molecule type" value="Genomic_DNA"/>
</dbReference>
<feature type="domain" description="LytR/CpsA/Psr regulator C-terminal" evidence="3">
    <location>
        <begin position="204"/>
        <end position="291"/>
    </location>
</feature>
<feature type="compositionally biased region" description="Acidic residues" evidence="1">
    <location>
        <begin position="35"/>
        <end position="44"/>
    </location>
</feature>
<keyword evidence="2" id="KW-0812">Transmembrane</keyword>
<feature type="region of interest" description="Disordered" evidence="1">
    <location>
        <begin position="22"/>
        <end position="45"/>
    </location>
</feature>
<dbReference type="InterPro" id="IPR027381">
    <property type="entry name" value="LytR/CpsA/Psr_C"/>
</dbReference>
<feature type="compositionally biased region" description="Polar residues" evidence="1">
    <location>
        <begin position="207"/>
        <end position="230"/>
    </location>
</feature>
<dbReference type="Pfam" id="PF13399">
    <property type="entry name" value="LytR_C"/>
    <property type="match status" value="1"/>
</dbReference>
<keyword evidence="5" id="KW-1185">Reference proteome</keyword>
<keyword evidence="2" id="KW-1133">Transmembrane helix</keyword>
<proteinExistence type="predicted"/>
<keyword evidence="2" id="KW-0472">Membrane</keyword>
<evidence type="ECO:0000256" key="2">
    <source>
        <dbReference type="SAM" id="Phobius"/>
    </source>
</evidence>
<dbReference type="Proteomes" id="UP001359781">
    <property type="component" value="Unassembled WGS sequence"/>
</dbReference>